<feature type="domain" description="Poly A polymerase head" evidence="10">
    <location>
        <begin position="23"/>
        <end position="143"/>
    </location>
</feature>
<evidence type="ECO:0000256" key="4">
    <source>
        <dbReference type="ARBA" id="ARBA00022695"/>
    </source>
</evidence>
<dbReference type="PANTHER" id="PTHR46173:SF1">
    <property type="entry name" value="CCA TRNA NUCLEOTIDYLTRANSFERASE 1, MITOCHONDRIAL"/>
    <property type="match status" value="1"/>
</dbReference>
<feature type="domain" description="CCA-adding enzyme C-terminal" evidence="12">
    <location>
        <begin position="268"/>
        <end position="395"/>
    </location>
</feature>
<gene>
    <name evidence="13" type="ORF">JJN12_00540</name>
</gene>
<keyword evidence="14" id="KW-1185">Reference proteome</keyword>
<sequence>MHITLPTKVKQIISKLEKADFEAYAVGGCVRDSILGRSPEDWDITTSAKPEEVKRLFSATIDTGLQHGTVTVVIEKEGFEVTTFRLDGDYTDGRHPDRVAFTSSLTEDLRRRDFTINAMAYSEKRGLIDEFDGERDLEDGIIRAVGDACERFSEDALRMLRAIRFAGQLNFKIADETFDAIKEFSPNIAKVSVERIAKELEKLLLSGNPEYIALVYETGIFSVIAPEVAMLFENGEISASIKALSKASFPEKKELYQIRLAIFLEGLGADKAANLLKRLKLDNDTINTVKKLLGLSLREVENNETDMRRTVKEAGHKMMPLLLEMRRAKGLKDNKDLYQTVIDNGYCTSISELNINGKDLMDAGIPKGALIGSTLERLLELVIEKPELNTRESLLLEVRRNEE</sequence>
<dbReference type="CDD" id="cd05398">
    <property type="entry name" value="NT_ClassII-CCAase"/>
    <property type="match status" value="1"/>
</dbReference>
<dbReference type="EC" id="2.7.7.72" evidence="13"/>
<dbReference type="SUPFAM" id="SSF81301">
    <property type="entry name" value="Nucleotidyltransferase"/>
    <property type="match status" value="1"/>
</dbReference>
<dbReference type="Proteomes" id="UP000604730">
    <property type="component" value="Unassembled WGS sequence"/>
</dbReference>
<dbReference type="EMBL" id="JAEPRJ010000001">
    <property type="protein sequence ID" value="MBK5896277.1"/>
    <property type="molecule type" value="Genomic_DNA"/>
</dbReference>
<evidence type="ECO:0000256" key="2">
    <source>
        <dbReference type="ARBA" id="ARBA00022679"/>
    </source>
</evidence>
<accession>A0ABS1IWL2</accession>
<evidence type="ECO:0000259" key="11">
    <source>
        <dbReference type="Pfam" id="PF12627"/>
    </source>
</evidence>
<evidence type="ECO:0000256" key="9">
    <source>
        <dbReference type="RuleBase" id="RU003953"/>
    </source>
</evidence>
<comment type="similarity">
    <text evidence="9">Belongs to the tRNA nucleotidyltransferase/poly(A) polymerase family.</text>
</comment>
<evidence type="ECO:0000256" key="7">
    <source>
        <dbReference type="ARBA" id="ARBA00022842"/>
    </source>
</evidence>
<dbReference type="RefSeq" id="WP_208427862.1">
    <property type="nucleotide sequence ID" value="NZ_JAEPRJ010000001.1"/>
</dbReference>
<evidence type="ECO:0000256" key="5">
    <source>
        <dbReference type="ARBA" id="ARBA00022723"/>
    </source>
</evidence>
<dbReference type="Gene3D" id="1.10.3090.10">
    <property type="entry name" value="cca-adding enzyme, domain 2"/>
    <property type="match status" value="1"/>
</dbReference>
<comment type="caution">
    <text evidence="13">The sequence shown here is derived from an EMBL/GenBank/DDBJ whole genome shotgun (WGS) entry which is preliminary data.</text>
</comment>
<keyword evidence="8 9" id="KW-0694">RNA-binding</keyword>
<comment type="cofactor">
    <cofactor evidence="1">
        <name>Mg(2+)</name>
        <dbReference type="ChEBI" id="CHEBI:18420"/>
    </cofactor>
</comment>
<protein>
    <submittedName>
        <fullName evidence="13">CCA tRNA nucleotidyltransferase</fullName>
        <ecNumber evidence="13">2.7.7.72</ecNumber>
    </submittedName>
</protein>
<name>A0ABS1IWL2_9FIRM</name>
<dbReference type="PANTHER" id="PTHR46173">
    <property type="entry name" value="CCA TRNA NUCLEOTIDYLTRANSFERASE 1, MITOCHONDRIAL"/>
    <property type="match status" value="1"/>
</dbReference>
<keyword evidence="5" id="KW-0479">Metal-binding</keyword>
<dbReference type="NCBIfam" id="NF009814">
    <property type="entry name" value="PRK13299.1"/>
    <property type="match status" value="1"/>
</dbReference>
<organism evidence="13 14">
    <name type="scientific">Catonella massiliensis</name>
    <dbReference type="NCBI Taxonomy" id="2799636"/>
    <lineage>
        <taxon>Bacteria</taxon>
        <taxon>Bacillati</taxon>
        <taxon>Bacillota</taxon>
        <taxon>Clostridia</taxon>
        <taxon>Lachnospirales</taxon>
        <taxon>Lachnospiraceae</taxon>
        <taxon>Catonella</taxon>
    </lineage>
</organism>
<keyword evidence="4 13" id="KW-0548">Nucleotidyltransferase</keyword>
<dbReference type="InterPro" id="IPR032810">
    <property type="entry name" value="CCA-adding_enz_C"/>
</dbReference>
<dbReference type="Gene3D" id="1.10.246.80">
    <property type="match status" value="1"/>
</dbReference>
<feature type="domain" description="tRNA nucleotidyltransferase/poly(A) polymerase RNA and SrmB- binding" evidence="11">
    <location>
        <begin position="170"/>
        <end position="229"/>
    </location>
</feature>
<dbReference type="InterPro" id="IPR002646">
    <property type="entry name" value="PolA_pol_head_dom"/>
</dbReference>
<evidence type="ECO:0000313" key="13">
    <source>
        <dbReference type="EMBL" id="MBK5896277.1"/>
    </source>
</evidence>
<dbReference type="SUPFAM" id="SSF81891">
    <property type="entry name" value="Poly A polymerase C-terminal region-like"/>
    <property type="match status" value="1"/>
</dbReference>
<dbReference type="Pfam" id="PF12627">
    <property type="entry name" value="PolyA_pol_RNAbd"/>
    <property type="match status" value="1"/>
</dbReference>
<evidence type="ECO:0000313" key="14">
    <source>
        <dbReference type="Proteomes" id="UP000604730"/>
    </source>
</evidence>
<dbReference type="Pfam" id="PF01743">
    <property type="entry name" value="PolyA_pol"/>
    <property type="match status" value="1"/>
</dbReference>
<dbReference type="Gene3D" id="3.30.460.10">
    <property type="entry name" value="Beta Polymerase, domain 2"/>
    <property type="match status" value="1"/>
</dbReference>
<evidence type="ECO:0000256" key="1">
    <source>
        <dbReference type="ARBA" id="ARBA00001946"/>
    </source>
</evidence>
<dbReference type="Pfam" id="PF13735">
    <property type="entry name" value="tRNA_NucTran2_2"/>
    <property type="match status" value="1"/>
</dbReference>
<evidence type="ECO:0000256" key="6">
    <source>
        <dbReference type="ARBA" id="ARBA00022741"/>
    </source>
</evidence>
<evidence type="ECO:0000256" key="8">
    <source>
        <dbReference type="ARBA" id="ARBA00022884"/>
    </source>
</evidence>
<evidence type="ECO:0000256" key="3">
    <source>
        <dbReference type="ARBA" id="ARBA00022694"/>
    </source>
</evidence>
<keyword evidence="2 9" id="KW-0808">Transferase</keyword>
<keyword evidence="7" id="KW-0460">Magnesium</keyword>
<dbReference type="InterPro" id="IPR043519">
    <property type="entry name" value="NT_sf"/>
</dbReference>
<dbReference type="InterPro" id="IPR032828">
    <property type="entry name" value="PolyA_RNA-bd"/>
</dbReference>
<dbReference type="InterPro" id="IPR050264">
    <property type="entry name" value="Bact_CCA-adding_enz_type3_sf"/>
</dbReference>
<proteinExistence type="inferred from homology"/>
<dbReference type="GO" id="GO:0004810">
    <property type="term" value="F:CCA tRNA nucleotidyltransferase activity"/>
    <property type="evidence" value="ECO:0007669"/>
    <property type="project" value="UniProtKB-EC"/>
</dbReference>
<keyword evidence="3" id="KW-0819">tRNA processing</keyword>
<reference evidence="13 14" key="1">
    <citation type="submission" date="2021-01" db="EMBL/GenBank/DDBJ databases">
        <title>Isolation and description of Catonella massiliensis sp. nov., a novel Catonella species, isolated from a stable periodontitis subject.</title>
        <authorList>
            <person name="Antezack A."/>
            <person name="Boxberger M."/>
            <person name="La Scola B."/>
            <person name="Monnet-Corti V."/>
        </authorList>
    </citation>
    <scope>NUCLEOTIDE SEQUENCE [LARGE SCALE GENOMIC DNA]</scope>
    <source>
        <strain evidence="13 14">Marseille-Q4567</strain>
    </source>
</reference>
<evidence type="ECO:0000259" key="10">
    <source>
        <dbReference type="Pfam" id="PF01743"/>
    </source>
</evidence>
<keyword evidence="6" id="KW-0547">Nucleotide-binding</keyword>
<evidence type="ECO:0000259" key="12">
    <source>
        <dbReference type="Pfam" id="PF13735"/>
    </source>
</evidence>